<keyword evidence="1" id="KW-0732">Signal</keyword>
<evidence type="ECO:0000259" key="2">
    <source>
        <dbReference type="Pfam" id="PF01579"/>
    </source>
</evidence>
<dbReference type="InterPro" id="IPR002542">
    <property type="entry name" value="T20D4.11-like_dom"/>
</dbReference>
<protein>
    <recommendedName>
        <fullName evidence="2">T20D4.11-like domain-containing protein</fullName>
    </recommendedName>
</protein>
<dbReference type="Pfam" id="PF01579">
    <property type="entry name" value="DUF19"/>
    <property type="match status" value="1"/>
</dbReference>
<evidence type="ECO:0000256" key="1">
    <source>
        <dbReference type="SAM" id="SignalP"/>
    </source>
</evidence>
<dbReference type="AlphaFoldDB" id="A0AAE9CXL5"/>
<name>A0AAE9CXL5_CAEBR</name>
<feature type="domain" description="T20D4.11-like" evidence="2">
    <location>
        <begin position="93"/>
        <end position="146"/>
    </location>
</feature>
<dbReference type="EMBL" id="CP090895">
    <property type="protein sequence ID" value="ULT86376.1"/>
    <property type="molecule type" value="Genomic_DNA"/>
</dbReference>
<feature type="signal peptide" evidence="1">
    <location>
        <begin position="1"/>
        <end position="16"/>
    </location>
</feature>
<organism evidence="3 4">
    <name type="scientific">Caenorhabditis briggsae</name>
    <dbReference type="NCBI Taxonomy" id="6238"/>
    <lineage>
        <taxon>Eukaryota</taxon>
        <taxon>Metazoa</taxon>
        <taxon>Ecdysozoa</taxon>
        <taxon>Nematoda</taxon>
        <taxon>Chromadorea</taxon>
        <taxon>Rhabditida</taxon>
        <taxon>Rhabditina</taxon>
        <taxon>Rhabditomorpha</taxon>
        <taxon>Rhabditoidea</taxon>
        <taxon>Rhabditidae</taxon>
        <taxon>Peloderinae</taxon>
        <taxon>Caenorhabditis</taxon>
    </lineage>
</organism>
<sequence length="150" mass="17294">MLEYIALFLFFSSSFGAEKPDCESEHAVLTMLNCTATLLDLIDIAKAHPKDYESLKAYLESGEHFLTCDPSYKCQNNTKYTDIKNHRESWRRNDTKMTKKEKESCGKFFGEDDCTIKEATERCGEVQGHRYQKELRIVAEALSICDDKEN</sequence>
<dbReference type="Proteomes" id="UP000827892">
    <property type="component" value="Chromosome V"/>
</dbReference>
<accession>A0AAE9CXL5</accession>
<evidence type="ECO:0000313" key="3">
    <source>
        <dbReference type="EMBL" id="ULT86376.1"/>
    </source>
</evidence>
<proteinExistence type="predicted"/>
<evidence type="ECO:0000313" key="4">
    <source>
        <dbReference type="Proteomes" id="UP000827892"/>
    </source>
</evidence>
<feature type="chain" id="PRO_5042163539" description="T20D4.11-like domain-containing protein" evidence="1">
    <location>
        <begin position="17"/>
        <end position="150"/>
    </location>
</feature>
<gene>
    <name evidence="3" type="ORF">L3Y34_006218</name>
</gene>
<reference evidence="3 4" key="1">
    <citation type="submission" date="2022-02" db="EMBL/GenBank/DDBJ databases">
        <title>Chromosome-level reference genomes for two strains of Caenorhabditis briggsae: an improved platform for comparative genomics.</title>
        <authorList>
            <person name="Stevens L."/>
            <person name="Andersen E.C."/>
        </authorList>
    </citation>
    <scope>NUCLEOTIDE SEQUENCE [LARGE SCALE GENOMIC DNA]</scope>
    <source>
        <strain evidence="3">QX1410_ONT</strain>
        <tissue evidence="3">Whole-organism</tissue>
    </source>
</reference>